<dbReference type="RefSeq" id="WP_057396047.1">
    <property type="nucleotide sequence ID" value="NZ_LJXB01000050.1"/>
</dbReference>
<keyword evidence="1" id="KW-1133">Transmembrane helix</keyword>
<dbReference type="InterPro" id="IPR009495">
    <property type="entry name" value="NrsF"/>
</dbReference>
<protein>
    <recommendedName>
        <fullName evidence="4">DUF1109 domain-containing protein</fullName>
    </recommendedName>
</protein>
<keyword evidence="1" id="KW-0472">Membrane</keyword>
<evidence type="ECO:0000313" key="3">
    <source>
        <dbReference type="Proteomes" id="UP000050349"/>
    </source>
</evidence>
<reference evidence="2 3" key="1">
    <citation type="submission" date="2015-09" db="EMBL/GenBank/DDBJ databases">
        <authorList>
            <consortium name="Swine Surveillance"/>
        </authorList>
    </citation>
    <scope>NUCLEOTIDE SEQUENCE [LARGE SCALE GENOMIC DNA]</scope>
    <source>
        <strain evidence="2 3">S613</strain>
    </source>
</reference>
<dbReference type="AlphaFoldDB" id="A0A0N8NY02"/>
<accession>A0A0N8NY02</accession>
<gene>
    <name evidence="2" type="ORF">AN403_5705</name>
</gene>
<feature type="transmembrane region" description="Helical" evidence="1">
    <location>
        <begin position="130"/>
        <end position="148"/>
    </location>
</feature>
<sequence>MKTDELIDVLAADLKPVRRLLPPVWRLIGWLAVSVPVMALMVAAMRMRPDIGVKLAEPVFLTQELASLATAFMAGWAALVTCVPGEPGWKLWTPVAPLALWIATLGRQCWDEWMRLGLSGMAFHSDLMCLPGIAMIGAIPALAIVLAIRRGARLRTPCAMWWGSLAAAALANVALRLFHPEDAALMVIVWQFGSVLLFMTMLSLCRRFLVPERMVCTLR</sequence>
<feature type="transmembrane region" description="Helical" evidence="1">
    <location>
        <begin position="65"/>
        <end position="84"/>
    </location>
</feature>
<feature type="transmembrane region" description="Helical" evidence="1">
    <location>
        <begin position="24"/>
        <end position="45"/>
    </location>
</feature>
<dbReference type="PATRIC" id="fig|294.162.peg.586"/>
<dbReference type="Pfam" id="PF06532">
    <property type="entry name" value="NrsF"/>
    <property type="match status" value="1"/>
</dbReference>
<keyword evidence="1" id="KW-0812">Transmembrane</keyword>
<dbReference type="Proteomes" id="UP000050349">
    <property type="component" value="Unassembled WGS sequence"/>
</dbReference>
<dbReference type="EMBL" id="LJXB01000050">
    <property type="protein sequence ID" value="KPU61633.1"/>
    <property type="molecule type" value="Genomic_DNA"/>
</dbReference>
<feature type="transmembrane region" description="Helical" evidence="1">
    <location>
        <begin position="184"/>
        <end position="204"/>
    </location>
</feature>
<organism evidence="2 3">
    <name type="scientific">Pseudomonas fluorescens</name>
    <dbReference type="NCBI Taxonomy" id="294"/>
    <lineage>
        <taxon>Bacteria</taxon>
        <taxon>Pseudomonadati</taxon>
        <taxon>Pseudomonadota</taxon>
        <taxon>Gammaproteobacteria</taxon>
        <taxon>Pseudomonadales</taxon>
        <taxon>Pseudomonadaceae</taxon>
        <taxon>Pseudomonas</taxon>
    </lineage>
</organism>
<evidence type="ECO:0000313" key="2">
    <source>
        <dbReference type="EMBL" id="KPU61633.1"/>
    </source>
</evidence>
<proteinExistence type="predicted"/>
<feature type="transmembrane region" description="Helical" evidence="1">
    <location>
        <begin position="160"/>
        <end position="178"/>
    </location>
</feature>
<evidence type="ECO:0008006" key="4">
    <source>
        <dbReference type="Google" id="ProtNLM"/>
    </source>
</evidence>
<comment type="caution">
    <text evidence="2">The sequence shown here is derived from an EMBL/GenBank/DDBJ whole genome shotgun (WGS) entry which is preliminary data.</text>
</comment>
<evidence type="ECO:0000256" key="1">
    <source>
        <dbReference type="SAM" id="Phobius"/>
    </source>
</evidence>
<name>A0A0N8NY02_PSEFL</name>